<dbReference type="PANTHER" id="PTHR42076">
    <property type="entry name" value="CYANOVIRIN-N HOMOLOG"/>
    <property type="match status" value="1"/>
</dbReference>
<evidence type="ECO:0000313" key="3">
    <source>
        <dbReference type="Proteomes" id="UP000663888"/>
    </source>
</evidence>
<proteinExistence type="predicted"/>
<reference evidence="2" key="1">
    <citation type="submission" date="2021-01" db="EMBL/GenBank/DDBJ databases">
        <authorList>
            <person name="Kaushik A."/>
        </authorList>
    </citation>
    <scope>NUCLEOTIDE SEQUENCE</scope>
    <source>
        <strain evidence="2">AG4-R118</strain>
    </source>
</reference>
<name>A0A8H3AV79_9AGAM</name>
<dbReference type="Proteomes" id="UP000663888">
    <property type="component" value="Unassembled WGS sequence"/>
</dbReference>
<dbReference type="InterPro" id="IPR036673">
    <property type="entry name" value="Cyanovirin-N_sf"/>
</dbReference>
<dbReference type="Pfam" id="PF08881">
    <property type="entry name" value="CVNH"/>
    <property type="match status" value="1"/>
</dbReference>
<organism evidence="2 3">
    <name type="scientific">Rhizoctonia solani</name>
    <dbReference type="NCBI Taxonomy" id="456999"/>
    <lineage>
        <taxon>Eukaryota</taxon>
        <taxon>Fungi</taxon>
        <taxon>Dikarya</taxon>
        <taxon>Basidiomycota</taxon>
        <taxon>Agaricomycotina</taxon>
        <taxon>Agaricomycetes</taxon>
        <taxon>Cantharellales</taxon>
        <taxon>Ceratobasidiaceae</taxon>
        <taxon>Rhizoctonia</taxon>
    </lineage>
</organism>
<dbReference type="SMART" id="SM01111">
    <property type="entry name" value="CVNH"/>
    <property type="match status" value="1"/>
</dbReference>
<sequence length="111" mass="12326">MSFAQSASPPTIQLADGHYLVAELQDSEGNWHQSSIDLNDFIGNIDGKLTWGETNFSESTRNIWLDTTHAPALVLLKGEGMKEGDEEYAEEDSINLNEFISNIEGKFEFTG</sequence>
<dbReference type="PANTHER" id="PTHR42076:SF1">
    <property type="entry name" value="CYANOVIRIN-N DOMAIN-CONTAINING PROTEIN"/>
    <property type="match status" value="1"/>
</dbReference>
<comment type="caution">
    <text evidence="2">The sequence shown here is derived from an EMBL/GenBank/DDBJ whole genome shotgun (WGS) entry which is preliminary data.</text>
</comment>
<dbReference type="EMBL" id="CAJMWX010000973">
    <property type="protein sequence ID" value="CAE6441317.1"/>
    <property type="molecule type" value="Genomic_DNA"/>
</dbReference>
<dbReference type="Gene3D" id="2.30.60.10">
    <property type="entry name" value="Cyanovirin-N"/>
    <property type="match status" value="1"/>
</dbReference>
<dbReference type="SUPFAM" id="SSF51322">
    <property type="entry name" value="Cyanovirin-N"/>
    <property type="match status" value="1"/>
</dbReference>
<evidence type="ECO:0000259" key="1">
    <source>
        <dbReference type="SMART" id="SM01111"/>
    </source>
</evidence>
<protein>
    <recommendedName>
        <fullName evidence="1">Cyanovirin-N domain-containing protein</fullName>
    </recommendedName>
</protein>
<dbReference type="InterPro" id="IPR011058">
    <property type="entry name" value="Cyanovirin-N"/>
</dbReference>
<evidence type="ECO:0000313" key="2">
    <source>
        <dbReference type="EMBL" id="CAE6441317.1"/>
    </source>
</evidence>
<accession>A0A8H3AV79</accession>
<feature type="domain" description="Cyanovirin-N" evidence="1">
    <location>
        <begin position="2"/>
        <end position="109"/>
    </location>
</feature>
<gene>
    <name evidence="2" type="ORF">RDB_LOCUS50770</name>
</gene>
<dbReference type="AlphaFoldDB" id="A0A8H3AV79"/>